<evidence type="ECO:0000256" key="1">
    <source>
        <dbReference type="ARBA" id="ARBA00023002"/>
    </source>
</evidence>
<organism evidence="3 4">
    <name type="scientific">Aquatica leii</name>
    <dbReference type="NCBI Taxonomy" id="1421715"/>
    <lineage>
        <taxon>Eukaryota</taxon>
        <taxon>Metazoa</taxon>
        <taxon>Ecdysozoa</taxon>
        <taxon>Arthropoda</taxon>
        <taxon>Hexapoda</taxon>
        <taxon>Insecta</taxon>
        <taxon>Pterygota</taxon>
        <taxon>Neoptera</taxon>
        <taxon>Endopterygota</taxon>
        <taxon>Coleoptera</taxon>
        <taxon>Polyphaga</taxon>
        <taxon>Elateriformia</taxon>
        <taxon>Elateroidea</taxon>
        <taxon>Lampyridae</taxon>
        <taxon>Luciolinae</taxon>
        <taxon>Aquatica</taxon>
    </lineage>
</organism>
<sequence>MEFSEKAVVLKAFGSYDCLSIGKFPLVPLEGNIEVEVQWCGLNFSDLYTRQGLMYHHKLPMVLGTECVGVIKELGVKTDGFKVGQRVICFDYNGGIFRNILRIAPDKCYPLPEYVSNEQGASLFVNYLTAYFALFELGGLKPHSTVFISSCAGGVGCAATQLAKTLEGVTVIGTASLHKKDRVIANGVDHVLSHDNLQEQIESVCPNGFDLIIDNQAGNVFTLLQNKLKQLGKIVLIGEYD</sequence>
<keyword evidence="4" id="KW-1185">Reference proteome</keyword>
<dbReference type="Pfam" id="PF08240">
    <property type="entry name" value="ADH_N"/>
    <property type="match status" value="1"/>
</dbReference>
<reference evidence="4" key="1">
    <citation type="submission" date="2023-01" db="EMBL/GenBank/DDBJ databases">
        <title>Key to firefly adult light organ development and bioluminescence: homeobox transcription factors regulate luciferase expression and transportation to peroxisome.</title>
        <authorList>
            <person name="Fu X."/>
        </authorList>
    </citation>
    <scope>NUCLEOTIDE SEQUENCE [LARGE SCALE GENOMIC DNA]</scope>
</reference>
<dbReference type="SUPFAM" id="SSF50129">
    <property type="entry name" value="GroES-like"/>
    <property type="match status" value="1"/>
</dbReference>
<dbReference type="SMART" id="SM00829">
    <property type="entry name" value="PKS_ER"/>
    <property type="match status" value="1"/>
</dbReference>
<dbReference type="Gene3D" id="3.40.50.720">
    <property type="entry name" value="NAD(P)-binding Rossmann-like Domain"/>
    <property type="match status" value="1"/>
</dbReference>
<dbReference type="InterPro" id="IPR036291">
    <property type="entry name" value="NAD(P)-bd_dom_sf"/>
</dbReference>
<accession>A0AAN7Q0G3</accession>
<dbReference type="InterPro" id="IPR020843">
    <property type="entry name" value="ER"/>
</dbReference>
<dbReference type="InterPro" id="IPR013154">
    <property type="entry name" value="ADH-like_N"/>
</dbReference>
<dbReference type="AlphaFoldDB" id="A0AAN7Q0G3"/>
<dbReference type="Pfam" id="PF00107">
    <property type="entry name" value="ADH_zinc_N"/>
    <property type="match status" value="1"/>
</dbReference>
<feature type="domain" description="Enoyl reductase (ER)" evidence="2">
    <location>
        <begin position="14"/>
        <end position="236"/>
    </location>
</feature>
<dbReference type="PANTHER" id="PTHR44054:SF1">
    <property type="entry name" value="SYNAPTIC VESICLE MEMBRANE PROTEIN VAT-1 HOMOLOG"/>
    <property type="match status" value="1"/>
</dbReference>
<dbReference type="InterPro" id="IPR013149">
    <property type="entry name" value="ADH-like_C"/>
</dbReference>
<gene>
    <name evidence="3" type="ORF">RN001_014105</name>
</gene>
<evidence type="ECO:0000259" key="2">
    <source>
        <dbReference type="SMART" id="SM00829"/>
    </source>
</evidence>
<name>A0AAN7Q0G3_9COLE</name>
<dbReference type="Proteomes" id="UP001353858">
    <property type="component" value="Unassembled WGS sequence"/>
</dbReference>
<dbReference type="InterPro" id="IPR011032">
    <property type="entry name" value="GroES-like_sf"/>
</dbReference>
<keyword evidence="1" id="KW-0560">Oxidoreductase</keyword>
<dbReference type="InterPro" id="IPR052100">
    <property type="entry name" value="SV-ATPase_mito-regulator"/>
</dbReference>
<protein>
    <recommendedName>
        <fullName evidence="2">Enoyl reductase (ER) domain-containing protein</fullName>
    </recommendedName>
</protein>
<comment type="caution">
    <text evidence="3">The sequence shown here is derived from an EMBL/GenBank/DDBJ whole genome shotgun (WGS) entry which is preliminary data.</text>
</comment>
<dbReference type="Gene3D" id="3.90.180.10">
    <property type="entry name" value="Medium-chain alcohol dehydrogenases, catalytic domain"/>
    <property type="match status" value="1"/>
</dbReference>
<evidence type="ECO:0000313" key="3">
    <source>
        <dbReference type="EMBL" id="KAK4874745.1"/>
    </source>
</evidence>
<dbReference type="PANTHER" id="PTHR44054">
    <property type="entry name" value="SYNAPTIC VESICLE MEMBRANE PROTEIN VAT-1 HOMOLOG-LIKE"/>
    <property type="match status" value="1"/>
</dbReference>
<dbReference type="EMBL" id="JARPUR010000006">
    <property type="protein sequence ID" value="KAK4874745.1"/>
    <property type="molecule type" value="Genomic_DNA"/>
</dbReference>
<dbReference type="GO" id="GO:0016491">
    <property type="term" value="F:oxidoreductase activity"/>
    <property type="evidence" value="ECO:0007669"/>
    <property type="project" value="UniProtKB-KW"/>
</dbReference>
<dbReference type="SUPFAM" id="SSF51735">
    <property type="entry name" value="NAD(P)-binding Rossmann-fold domains"/>
    <property type="match status" value="1"/>
</dbReference>
<proteinExistence type="predicted"/>
<evidence type="ECO:0000313" key="4">
    <source>
        <dbReference type="Proteomes" id="UP001353858"/>
    </source>
</evidence>